<organism evidence="1 2">
    <name type="scientific">Acetobacter nitrogenifigens DSM 23921 = NBRC 105050</name>
    <dbReference type="NCBI Taxonomy" id="1120919"/>
    <lineage>
        <taxon>Bacteria</taxon>
        <taxon>Pseudomonadati</taxon>
        <taxon>Pseudomonadota</taxon>
        <taxon>Alphaproteobacteria</taxon>
        <taxon>Acetobacterales</taxon>
        <taxon>Acetobacteraceae</taxon>
        <taxon>Acetobacter</taxon>
    </lineage>
</organism>
<keyword evidence="2" id="KW-1185">Reference proteome</keyword>
<dbReference type="RefSeq" id="WP_026399068.1">
    <property type="nucleotide sequence ID" value="NZ_AUBI01000028.1"/>
</dbReference>
<proteinExistence type="predicted"/>
<comment type="caution">
    <text evidence="1">The sequence shown here is derived from an EMBL/GenBank/DDBJ whole genome shotgun (WGS) entry which is preliminary data.</text>
</comment>
<dbReference type="Proteomes" id="UP000321635">
    <property type="component" value="Unassembled WGS sequence"/>
</dbReference>
<protein>
    <submittedName>
        <fullName evidence="1">Uncharacterized protein</fullName>
    </submittedName>
</protein>
<evidence type="ECO:0000313" key="2">
    <source>
        <dbReference type="Proteomes" id="UP000321635"/>
    </source>
</evidence>
<accession>A0A511XF25</accession>
<gene>
    <name evidence="1" type="ORF">ANI02nite_34220</name>
</gene>
<dbReference type="STRING" id="1120919.GCA_000429165_03668"/>
<sequence length="151" mass="16898">MNIRPGAEIRRGLFTDPYVAPDLFTLRPIVGRELRGELIHRGEPVAEIDGPEILSFHQMADYGWLFLTCGGLEEDFPIATLLSEKFSVLDGAPFPVLPPIGMPNDIWRSGDAAISARFPVMGEEFELQVSPKSTGLLRRSTQWIHIRRILA</sequence>
<dbReference type="AlphaFoldDB" id="A0A511XF25"/>
<reference evidence="1 2" key="1">
    <citation type="submission" date="2019-07" db="EMBL/GenBank/DDBJ databases">
        <title>Whole genome shotgun sequence of Acetobacter nitrogenifigens NBRC 105050.</title>
        <authorList>
            <person name="Hosoyama A."/>
            <person name="Uohara A."/>
            <person name="Ohji S."/>
            <person name="Ichikawa N."/>
        </authorList>
    </citation>
    <scope>NUCLEOTIDE SEQUENCE [LARGE SCALE GENOMIC DNA]</scope>
    <source>
        <strain evidence="1 2">NBRC 105050</strain>
    </source>
</reference>
<evidence type="ECO:0000313" key="1">
    <source>
        <dbReference type="EMBL" id="GEN61538.1"/>
    </source>
</evidence>
<name>A0A511XF25_9PROT</name>
<dbReference type="EMBL" id="BJYF01000043">
    <property type="protein sequence ID" value="GEN61538.1"/>
    <property type="molecule type" value="Genomic_DNA"/>
</dbReference>